<keyword evidence="9" id="KW-1185">Reference proteome</keyword>
<evidence type="ECO:0000256" key="6">
    <source>
        <dbReference type="HAMAP-Rule" id="MF_01915"/>
    </source>
</evidence>
<dbReference type="PIRSF" id="PIRSF028513">
    <property type="entry name" value="LptC"/>
    <property type="match status" value="1"/>
</dbReference>
<comment type="caution">
    <text evidence="8">The sequence shown here is derived from an EMBL/GenBank/DDBJ whole genome shotgun (WGS) entry which is preliminary data.</text>
</comment>
<evidence type="ECO:0000256" key="2">
    <source>
        <dbReference type="ARBA" id="ARBA00022519"/>
    </source>
</evidence>
<dbReference type="NCBIfam" id="TIGR04409">
    <property type="entry name" value="LptC_YrbK"/>
    <property type="match status" value="1"/>
</dbReference>
<organism evidence="8 9">
    <name type="scientific">Enterovibrio norvegicus FF-454</name>
    <dbReference type="NCBI Taxonomy" id="1185651"/>
    <lineage>
        <taxon>Bacteria</taxon>
        <taxon>Pseudomonadati</taxon>
        <taxon>Pseudomonadota</taxon>
        <taxon>Gammaproteobacteria</taxon>
        <taxon>Vibrionales</taxon>
        <taxon>Vibrionaceae</taxon>
        <taxon>Enterovibrio</taxon>
    </lineage>
</organism>
<evidence type="ECO:0000256" key="5">
    <source>
        <dbReference type="ARBA" id="ARBA00023136"/>
    </source>
</evidence>
<keyword evidence="4 6" id="KW-1133">Transmembrane helix</keyword>
<reference evidence="8 9" key="1">
    <citation type="journal article" date="2012" name="Science">
        <title>Ecological populations of bacteria act as socially cohesive units of antibiotic production and resistance.</title>
        <authorList>
            <person name="Cordero O.X."/>
            <person name="Wildschutte H."/>
            <person name="Kirkup B."/>
            <person name="Proehl S."/>
            <person name="Ngo L."/>
            <person name="Hussain F."/>
            <person name="Le Roux F."/>
            <person name="Mincer T."/>
            <person name="Polz M.F."/>
        </authorList>
    </citation>
    <scope>NUCLEOTIDE SEQUENCE [LARGE SCALE GENOMIC DNA]</scope>
    <source>
        <strain evidence="8 9">FF-454</strain>
    </source>
</reference>
<dbReference type="EMBL" id="AJWN02000104">
    <property type="protein sequence ID" value="OEE57951.1"/>
    <property type="molecule type" value="Genomic_DNA"/>
</dbReference>
<evidence type="ECO:0000313" key="9">
    <source>
        <dbReference type="Proteomes" id="UP000095039"/>
    </source>
</evidence>
<dbReference type="InterPro" id="IPR010664">
    <property type="entry name" value="LipoPS_assembly_LptC-rel"/>
</dbReference>
<protein>
    <recommendedName>
        <fullName evidence="6 7">Lipopolysaccharide export system protein LptC</fullName>
    </recommendedName>
</protein>
<comment type="function">
    <text evidence="6">Involved in the assembly of lipopolysaccharide (LPS). Required for the translocation of LPS from the inner membrane to the outer membrane. Facilitates the transfer of LPS from the inner membrane to the periplasmic protein LptA. Could be a docking site for LptA.</text>
</comment>
<dbReference type="GO" id="GO:0017089">
    <property type="term" value="F:glycolipid transfer activity"/>
    <property type="evidence" value="ECO:0007669"/>
    <property type="project" value="TreeGrafter"/>
</dbReference>
<sequence length="188" mass="21650">MMLQRLGMVVLLAVCGYTGYYLLNQHYWQTEAQVAPDAEKPLFTAEDVKSTSYNEQGIRNYTLDSTHLEYYQQIDETHFNEPVLWTYKDGTAEEWRISSEFAVLENKHILVMTGRVRIFNLLPDAQIKVVTTEKLTLNLTSHDFWSDTETEITGTGLQTSGLRAKGNFGSHQMELIEQVKSRYEAKTK</sequence>
<dbReference type="Proteomes" id="UP000095039">
    <property type="component" value="Unassembled WGS sequence"/>
</dbReference>
<proteinExistence type="inferred from homology"/>
<evidence type="ECO:0000256" key="7">
    <source>
        <dbReference type="PIRNR" id="PIRNR028513"/>
    </source>
</evidence>
<dbReference type="InterPro" id="IPR052363">
    <property type="entry name" value="LPS_export_LptC"/>
</dbReference>
<dbReference type="GO" id="GO:0030288">
    <property type="term" value="C:outer membrane-bounded periplasmic space"/>
    <property type="evidence" value="ECO:0007669"/>
    <property type="project" value="TreeGrafter"/>
</dbReference>
<keyword evidence="2 6" id="KW-0997">Cell inner membrane</keyword>
<dbReference type="GO" id="GO:0005886">
    <property type="term" value="C:plasma membrane"/>
    <property type="evidence" value="ECO:0007669"/>
    <property type="project" value="UniProtKB-SubCell"/>
</dbReference>
<dbReference type="GO" id="GO:0043165">
    <property type="term" value="P:Gram-negative-bacterium-type cell outer membrane assembly"/>
    <property type="evidence" value="ECO:0007669"/>
    <property type="project" value="UniProtKB-UniRule"/>
</dbReference>
<dbReference type="Pfam" id="PF06835">
    <property type="entry name" value="LptC"/>
    <property type="match status" value="1"/>
</dbReference>
<name>A0A1E5BXJ4_9GAMM</name>
<dbReference type="PANTHER" id="PTHR37481:SF1">
    <property type="entry name" value="LIPOPOLYSACCHARIDE EXPORT SYSTEM PROTEIN LPTC"/>
    <property type="match status" value="1"/>
</dbReference>
<dbReference type="GO" id="GO:0015221">
    <property type="term" value="F:lipopolysaccharide transmembrane transporter activity"/>
    <property type="evidence" value="ECO:0007669"/>
    <property type="project" value="InterPro"/>
</dbReference>
<dbReference type="RefSeq" id="WP_016960786.1">
    <property type="nucleotide sequence ID" value="NZ_AJWN02000104.1"/>
</dbReference>
<evidence type="ECO:0000313" key="8">
    <source>
        <dbReference type="EMBL" id="OEE57951.1"/>
    </source>
</evidence>
<comment type="subunit">
    <text evidence="6">Component of the lipopolysaccharide transport and assembly complex. Interacts with LptA and the LptBFG transporter complex.</text>
</comment>
<dbReference type="InterPro" id="IPR026265">
    <property type="entry name" value="LptC"/>
</dbReference>
<keyword evidence="1 6" id="KW-1003">Cell membrane</keyword>
<evidence type="ECO:0000256" key="3">
    <source>
        <dbReference type="ARBA" id="ARBA00022692"/>
    </source>
</evidence>
<dbReference type="HAMAP" id="MF_01915">
    <property type="entry name" value="LPS_assembly_LptC"/>
    <property type="match status" value="1"/>
</dbReference>
<comment type="subcellular location">
    <subcellularLocation>
        <location evidence="6">Cell inner membrane</location>
        <topology evidence="6">Single-pass membrane protein</topology>
    </subcellularLocation>
</comment>
<dbReference type="PANTHER" id="PTHR37481">
    <property type="entry name" value="LIPOPOLYSACCHARIDE EXPORT SYSTEM PROTEIN LPTC"/>
    <property type="match status" value="1"/>
</dbReference>
<keyword evidence="5 6" id="KW-0472">Membrane</keyword>
<evidence type="ECO:0000256" key="4">
    <source>
        <dbReference type="ARBA" id="ARBA00022989"/>
    </source>
</evidence>
<comment type="function">
    <text evidence="7">Required for the translocation of lipopolysaccharide (LPS) from the inner membrane to the outer membrane.</text>
</comment>
<evidence type="ECO:0000256" key="1">
    <source>
        <dbReference type="ARBA" id="ARBA00022475"/>
    </source>
</evidence>
<accession>A0A1E5BXJ4</accession>
<comment type="similarity">
    <text evidence="6 7">Belongs to the LptC family.</text>
</comment>
<gene>
    <name evidence="6" type="primary">lptC</name>
    <name evidence="8" type="ORF">A1OK_04780</name>
</gene>
<dbReference type="AlphaFoldDB" id="A0A1E5BXJ4"/>
<keyword evidence="3 6" id="KW-0812">Transmembrane</keyword>
<dbReference type="Gene3D" id="2.60.450.10">
    <property type="entry name" value="Lipopolysaccharide (LPS) transport protein A like domain"/>
    <property type="match status" value="1"/>
</dbReference>